<evidence type="ECO:0000259" key="1">
    <source>
        <dbReference type="SMART" id="SM00471"/>
    </source>
</evidence>
<dbReference type="InterPro" id="IPR006674">
    <property type="entry name" value="HD_domain"/>
</dbReference>
<protein>
    <submittedName>
        <fullName evidence="2">Nucleotidyltransferase with HDIG domain</fullName>
    </submittedName>
</protein>
<dbReference type="Proteomes" id="UP001519271">
    <property type="component" value="Unassembled WGS sequence"/>
</dbReference>
<dbReference type="Gene3D" id="1.10.3210.10">
    <property type="entry name" value="Hypothetical protein af1432"/>
    <property type="match status" value="1"/>
</dbReference>
<reference evidence="2 3" key="1">
    <citation type="submission" date="2021-03" db="EMBL/GenBank/DDBJ databases">
        <title>Genomic Encyclopedia of Type Strains, Phase IV (KMG-IV): sequencing the most valuable type-strain genomes for metagenomic binning, comparative biology and taxonomic classification.</title>
        <authorList>
            <person name="Goeker M."/>
        </authorList>
    </citation>
    <scope>NUCLEOTIDE SEQUENCE [LARGE SCALE GENOMIC DNA]</scope>
    <source>
        <strain evidence="2 3">DSM 6139</strain>
    </source>
</reference>
<dbReference type="EMBL" id="JAGGKC010000017">
    <property type="protein sequence ID" value="MBP1919658.1"/>
    <property type="molecule type" value="Genomic_DNA"/>
</dbReference>
<name>A0ABS4G537_9CLOT</name>
<dbReference type="NCBIfam" id="TIGR00277">
    <property type="entry name" value="HDIG"/>
    <property type="match status" value="1"/>
</dbReference>
<organism evidence="2 3">
    <name type="scientific">Youngiibacter multivorans</name>
    <dbReference type="NCBI Taxonomy" id="937251"/>
    <lineage>
        <taxon>Bacteria</taxon>
        <taxon>Bacillati</taxon>
        <taxon>Bacillota</taxon>
        <taxon>Clostridia</taxon>
        <taxon>Eubacteriales</taxon>
        <taxon>Clostridiaceae</taxon>
        <taxon>Youngiibacter</taxon>
    </lineage>
</organism>
<dbReference type="InterPro" id="IPR003607">
    <property type="entry name" value="HD/PDEase_dom"/>
</dbReference>
<dbReference type="SUPFAM" id="SSF109604">
    <property type="entry name" value="HD-domain/PDEase-like"/>
    <property type="match status" value="1"/>
</dbReference>
<feature type="domain" description="HD/PDEase" evidence="1">
    <location>
        <begin position="15"/>
        <end position="118"/>
    </location>
</feature>
<keyword evidence="3" id="KW-1185">Reference proteome</keyword>
<dbReference type="InterPro" id="IPR006675">
    <property type="entry name" value="HDIG_dom"/>
</dbReference>
<dbReference type="PANTHER" id="PTHR38659">
    <property type="entry name" value="METAL-DEPENDENT PHOSPHOHYDROLASE"/>
    <property type="match status" value="1"/>
</dbReference>
<sequence length="185" mass="20529">MDRSEAFGLLRKYVEGDVVLKHSLSVESSMRQMARYYGEDIEEFGLAGLLHDIDYEKFPETHPYSGTPILREAGVPEEITSAILGHATEGPRDTLMAKALFAVDELSSFVTACALMRPSRSYDDLEVSSVNKKLKSKGFARGVDRELIDIGAAELGLEKDILIMEVIKGLRTREKELALVGYTTL</sequence>
<dbReference type="CDD" id="cd00077">
    <property type="entry name" value="HDc"/>
    <property type="match status" value="1"/>
</dbReference>
<proteinExistence type="predicted"/>
<evidence type="ECO:0000313" key="3">
    <source>
        <dbReference type="Proteomes" id="UP001519271"/>
    </source>
</evidence>
<dbReference type="PANTHER" id="PTHR38659:SF2">
    <property type="entry name" value="HDIG DOMAIN PROTEIN"/>
    <property type="match status" value="1"/>
</dbReference>
<comment type="caution">
    <text evidence="2">The sequence shown here is derived from an EMBL/GenBank/DDBJ whole genome shotgun (WGS) entry which is preliminary data.</text>
</comment>
<dbReference type="RefSeq" id="WP_209459852.1">
    <property type="nucleotide sequence ID" value="NZ_JAGGKC010000017.1"/>
</dbReference>
<dbReference type="Pfam" id="PF01966">
    <property type="entry name" value="HD"/>
    <property type="match status" value="1"/>
</dbReference>
<accession>A0ABS4G537</accession>
<dbReference type="SMART" id="SM00471">
    <property type="entry name" value="HDc"/>
    <property type="match status" value="1"/>
</dbReference>
<gene>
    <name evidence="2" type="ORF">J2Z34_002148</name>
</gene>
<evidence type="ECO:0000313" key="2">
    <source>
        <dbReference type="EMBL" id="MBP1919658.1"/>
    </source>
</evidence>